<dbReference type="GO" id="GO:0030027">
    <property type="term" value="C:lamellipodium"/>
    <property type="evidence" value="ECO:0007669"/>
    <property type="project" value="TreeGrafter"/>
</dbReference>
<dbReference type="Gene3D" id="3.80.10.10">
    <property type="entry name" value="Ribonuclease Inhibitor"/>
    <property type="match status" value="1"/>
</dbReference>
<evidence type="ECO:0000259" key="9">
    <source>
        <dbReference type="Pfam" id="PF16000"/>
    </source>
</evidence>
<dbReference type="PANTHER" id="PTHR24112">
    <property type="entry name" value="LEUCINE-RICH REPEAT, ISOFORM F-RELATED"/>
    <property type="match status" value="1"/>
</dbReference>
<keyword evidence="8" id="KW-0472">Membrane</keyword>
<dbReference type="GO" id="GO:0005737">
    <property type="term" value="C:cytoplasm"/>
    <property type="evidence" value="ECO:0007669"/>
    <property type="project" value="UniProtKB-SubCell"/>
</dbReference>
<comment type="similarity">
    <text evidence="3">Belongs to the CARMIL family.</text>
</comment>
<dbReference type="STRING" id="7897.ENSLACP00000013095"/>
<dbReference type="SUPFAM" id="SSF52047">
    <property type="entry name" value="RNI-like"/>
    <property type="match status" value="1"/>
</dbReference>
<dbReference type="HOGENOM" id="CLU_003119_0_0_1"/>
<dbReference type="Pfam" id="PF16000">
    <property type="entry name" value="CARMIL_C"/>
    <property type="match status" value="1"/>
</dbReference>
<reference evidence="10" key="3">
    <citation type="submission" date="2025-09" db="UniProtKB">
        <authorList>
            <consortium name="Ensembl"/>
        </authorList>
    </citation>
    <scope>IDENTIFICATION</scope>
</reference>
<dbReference type="PANTHER" id="PTHR24112:SF32">
    <property type="entry name" value="CAPPING PROTEIN, ARP2_3 AND MYOSIN-I LINKER PROTEIN 2"/>
    <property type="match status" value="1"/>
</dbReference>
<feature type="domain" description="CARMIL C-terminal" evidence="9">
    <location>
        <begin position="627"/>
        <end position="695"/>
    </location>
</feature>
<dbReference type="Bgee" id="ENSLACG00000011535">
    <property type="expression patterns" value="Expressed in chordate pharynx"/>
</dbReference>
<dbReference type="InterPro" id="IPR051279">
    <property type="entry name" value="PP1-Reg/Actin-Interact_Protein"/>
</dbReference>
<dbReference type="InterPro" id="IPR001611">
    <property type="entry name" value="Leu-rich_rpt"/>
</dbReference>
<name>H3ATX4_LATCH</name>
<keyword evidence="4" id="KW-1003">Cell membrane</keyword>
<keyword evidence="6" id="KW-0433">Leucine-rich repeat</keyword>
<dbReference type="Proteomes" id="UP000008672">
    <property type="component" value="Unassembled WGS sequence"/>
</dbReference>
<evidence type="ECO:0000256" key="8">
    <source>
        <dbReference type="ARBA" id="ARBA00023136"/>
    </source>
</evidence>
<keyword evidence="5" id="KW-0963">Cytoplasm</keyword>
<organism evidence="10 11">
    <name type="scientific">Latimeria chalumnae</name>
    <name type="common">Coelacanth</name>
    <dbReference type="NCBI Taxonomy" id="7897"/>
    <lineage>
        <taxon>Eukaryota</taxon>
        <taxon>Metazoa</taxon>
        <taxon>Chordata</taxon>
        <taxon>Craniata</taxon>
        <taxon>Vertebrata</taxon>
        <taxon>Euteleostomi</taxon>
        <taxon>Coelacanthiformes</taxon>
        <taxon>Coelacanthidae</taxon>
        <taxon>Latimeria</taxon>
    </lineage>
</organism>
<dbReference type="GO" id="GO:0005886">
    <property type="term" value="C:plasma membrane"/>
    <property type="evidence" value="ECO:0007669"/>
    <property type="project" value="UniProtKB-SubCell"/>
</dbReference>
<evidence type="ECO:0000256" key="5">
    <source>
        <dbReference type="ARBA" id="ARBA00022490"/>
    </source>
</evidence>
<accession>H3ATX4</accession>
<comment type="subcellular location">
    <subcellularLocation>
        <location evidence="1">Cell membrane</location>
    </subcellularLocation>
    <subcellularLocation>
        <location evidence="2">Cytoplasm</location>
    </subcellularLocation>
</comment>
<evidence type="ECO:0000313" key="10">
    <source>
        <dbReference type="Ensembl" id="ENSLACP00000013095.1"/>
    </source>
</evidence>
<dbReference type="Ensembl" id="ENSLACT00000013191.1">
    <property type="protein sequence ID" value="ENSLACP00000013095.1"/>
    <property type="gene ID" value="ENSLACG00000011535.1"/>
</dbReference>
<sequence>GGFSEAYAALCDYNGFPCKEEVQWDVDNIYHSQECREFNLLDFSHLDSRDVALSVAALSFNQWFTKLHCKDFRLNVEITEQILYLISKSVHLEELVLENCGLKSDFAQRFGQALEDHPSSALHTINLANNHLEDRGIIAFSHQFRKLKDGLQHLNLSKTSISTKGLNVLCQSLVGSDVFVRSLHHLDLSGNPGILNGEDSNNLYGFLSRPNSLVYLDLSGTDCAVDALFGALFHGCCSKLAYLNVAKNVYSHKKMKDVSLAIKSFFRNSTALKHIGLSGTKLPPEALRALLQGLACNTLITEVQLDISNCELKSEGAQVIQDHIFDVSAISSLDLSDNGFDSDMVTLVLSIGRSKSIQHISLGKNFNLKSKALADVLHRIVQLIQEEECPLRSLSVTDSRLKSGTTILVNALGSNTSLTKLDISGNAMGDTGAKMLAKALQVNTKLSTVIWDRNNTTANGFLDVAHALEKNYTLKSMPIPMCDVAHAYRSNPEKTEEALHKIQSFLLRNNQRQINFPEQVFKLQQGIATDSSKEVVSKMCVEVQERLDSLSNFHGKEMKEDMLFAEEVVKDAKTSISLIPALYKLGTTPCKGSTLQHRLGFMAEELSQAVIKEIETLLQPVWEYVQICPGVIREDEIRDQLTDTIVDKMALLKNFTRSVIIEQAGVDIVNKLSDVKLLIITTLTQSIMDKIIEDL</sequence>
<dbReference type="GO" id="GO:0034315">
    <property type="term" value="P:regulation of Arp2/3 complex-mediated actin nucleation"/>
    <property type="evidence" value="ECO:0007669"/>
    <property type="project" value="TreeGrafter"/>
</dbReference>
<dbReference type="EMBL" id="AFYH01042385">
    <property type="status" value="NOT_ANNOTATED_CDS"/>
    <property type="molecule type" value="Genomic_DNA"/>
</dbReference>
<reference evidence="10" key="2">
    <citation type="submission" date="2025-08" db="UniProtKB">
        <authorList>
            <consortium name="Ensembl"/>
        </authorList>
    </citation>
    <scope>IDENTIFICATION</scope>
</reference>
<dbReference type="AlphaFoldDB" id="H3ATX4"/>
<dbReference type="eggNOG" id="KOG4242">
    <property type="taxonomic scope" value="Eukaryota"/>
</dbReference>
<dbReference type="InterPro" id="IPR032675">
    <property type="entry name" value="LRR_dom_sf"/>
</dbReference>
<dbReference type="EMBL" id="AFYH01042383">
    <property type="status" value="NOT_ANNOTATED_CDS"/>
    <property type="molecule type" value="Genomic_DNA"/>
</dbReference>
<evidence type="ECO:0000256" key="6">
    <source>
        <dbReference type="ARBA" id="ARBA00022614"/>
    </source>
</evidence>
<dbReference type="Pfam" id="PF13516">
    <property type="entry name" value="LRR_6"/>
    <property type="match status" value="2"/>
</dbReference>
<dbReference type="OMA" id="KIYATHG"/>
<keyword evidence="11" id="KW-1185">Reference proteome</keyword>
<reference evidence="11" key="1">
    <citation type="submission" date="2011-08" db="EMBL/GenBank/DDBJ databases">
        <title>The draft genome of Latimeria chalumnae.</title>
        <authorList>
            <person name="Di Palma F."/>
            <person name="Alfoldi J."/>
            <person name="Johnson J."/>
            <person name="Berlin A."/>
            <person name="Gnerre S."/>
            <person name="Jaffe D."/>
            <person name="MacCallum I."/>
            <person name="Young S."/>
            <person name="Walker B.J."/>
            <person name="Lander E."/>
            <person name="Lindblad-Toh K."/>
        </authorList>
    </citation>
    <scope>NUCLEOTIDE SEQUENCE [LARGE SCALE GENOMIC DNA]</scope>
    <source>
        <strain evidence="11">Wild caught</strain>
    </source>
</reference>
<dbReference type="InParanoid" id="H3ATX4"/>
<protein>
    <submittedName>
        <fullName evidence="10">Capping protein regulator and myosin 1 linker 2</fullName>
    </submittedName>
</protein>
<dbReference type="EMBL" id="AFYH01042384">
    <property type="status" value="NOT_ANNOTATED_CDS"/>
    <property type="molecule type" value="Genomic_DNA"/>
</dbReference>
<dbReference type="InterPro" id="IPR031943">
    <property type="entry name" value="CARMIL_C"/>
</dbReference>
<dbReference type="GeneTree" id="ENSGT00940000155112"/>
<evidence type="ECO:0000256" key="3">
    <source>
        <dbReference type="ARBA" id="ARBA00007298"/>
    </source>
</evidence>
<dbReference type="FunFam" id="3.80.10.10:FF:000009">
    <property type="entry name" value="F-actin-uncapping protein LRRC16A isoform X1"/>
    <property type="match status" value="1"/>
</dbReference>
<evidence type="ECO:0000313" key="11">
    <source>
        <dbReference type="Proteomes" id="UP000008672"/>
    </source>
</evidence>
<keyword evidence="7" id="KW-0677">Repeat</keyword>
<evidence type="ECO:0000256" key="7">
    <source>
        <dbReference type="ARBA" id="ARBA00022737"/>
    </source>
</evidence>
<evidence type="ECO:0000256" key="4">
    <source>
        <dbReference type="ARBA" id="ARBA00022475"/>
    </source>
</evidence>
<gene>
    <name evidence="10" type="primary">CARMIL2</name>
</gene>
<proteinExistence type="inferred from homology"/>
<evidence type="ECO:0000256" key="2">
    <source>
        <dbReference type="ARBA" id="ARBA00004496"/>
    </source>
</evidence>
<dbReference type="GO" id="GO:0016477">
    <property type="term" value="P:cell migration"/>
    <property type="evidence" value="ECO:0007669"/>
    <property type="project" value="TreeGrafter"/>
</dbReference>
<dbReference type="SMART" id="SM00368">
    <property type="entry name" value="LRR_RI"/>
    <property type="match status" value="5"/>
</dbReference>
<dbReference type="EMBL" id="AFYH01042386">
    <property type="status" value="NOT_ANNOTATED_CDS"/>
    <property type="molecule type" value="Genomic_DNA"/>
</dbReference>
<evidence type="ECO:0000256" key="1">
    <source>
        <dbReference type="ARBA" id="ARBA00004236"/>
    </source>
</evidence>
<dbReference type="EMBL" id="AFYH01042382">
    <property type="status" value="NOT_ANNOTATED_CDS"/>
    <property type="molecule type" value="Genomic_DNA"/>
</dbReference>
<dbReference type="EMBL" id="AFYH01042387">
    <property type="status" value="NOT_ANNOTATED_CDS"/>
    <property type="molecule type" value="Genomic_DNA"/>
</dbReference>